<dbReference type="HOGENOM" id="CLU_2061909_0_0_1"/>
<evidence type="ECO:0000313" key="2">
    <source>
        <dbReference type="EMBL" id="EDR01903.1"/>
    </source>
</evidence>
<name>B0DU82_LACBS</name>
<dbReference type="Proteomes" id="UP000001194">
    <property type="component" value="Unassembled WGS sequence"/>
</dbReference>
<keyword evidence="1" id="KW-0472">Membrane</keyword>
<keyword evidence="1" id="KW-1133">Transmembrane helix</keyword>
<feature type="transmembrane region" description="Helical" evidence="1">
    <location>
        <begin position="79"/>
        <end position="104"/>
    </location>
</feature>
<feature type="transmembrane region" description="Helical" evidence="1">
    <location>
        <begin position="37"/>
        <end position="59"/>
    </location>
</feature>
<sequence>MDFLEVSIGLHWACLFILIVFRTFNLDTFFGLFDLPLLLLEVAGIGYYIPFIAISMPSLPIMPDAAFNLRHQPPTINCVAVYIALAIFLFLEALLQMGSLILYCSQHHVLLHHRALTAE</sequence>
<dbReference type="GeneID" id="6083118"/>
<organism evidence="3">
    <name type="scientific">Laccaria bicolor (strain S238N-H82 / ATCC MYA-4686)</name>
    <name type="common">Bicoloured deceiver</name>
    <name type="synonym">Laccaria laccata var. bicolor</name>
    <dbReference type="NCBI Taxonomy" id="486041"/>
    <lineage>
        <taxon>Eukaryota</taxon>
        <taxon>Fungi</taxon>
        <taxon>Dikarya</taxon>
        <taxon>Basidiomycota</taxon>
        <taxon>Agaricomycotina</taxon>
        <taxon>Agaricomycetes</taxon>
        <taxon>Agaricomycetidae</taxon>
        <taxon>Agaricales</taxon>
        <taxon>Agaricineae</taxon>
        <taxon>Hydnangiaceae</taxon>
        <taxon>Laccaria</taxon>
    </lineage>
</organism>
<reference evidence="2 3" key="1">
    <citation type="journal article" date="2008" name="Nature">
        <title>The genome of Laccaria bicolor provides insights into mycorrhizal symbiosis.</title>
        <authorList>
            <person name="Martin F."/>
            <person name="Aerts A."/>
            <person name="Ahren D."/>
            <person name="Brun A."/>
            <person name="Danchin E.G.J."/>
            <person name="Duchaussoy F."/>
            <person name="Gibon J."/>
            <person name="Kohler A."/>
            <person name="Lindquist E."/>
            <person name="Pereda V."/>
            <person name="Salamov A."/>
            <person name="Shapiro H.J."/>
            <person name="Wuyts J."/>
            <person name="Blaudez D."/>
            <person name="Buee M."/>
            <person name="Brokstein P."/>
            <person name="Canbaeck B."/>
            <person name="Cohen D."/>
            <person name="Courty P.E."/>
            <person name="Coutinho P.M."/>
            <person name="Delaruelle C."/>
            <person name="Detter J.C."/>
            <person name="Deveau A."/>
            <person name="DiFazio S."/>
            <person name="Duplessis S."/>
            <person name="Fraissinet-Tachet L."/>
            <person name="Lucic E."/>
            <person name="Frey-Klett P."/>
            <person name="Fourrey C."/>
            <person name="Feussner I."/>
            <person name="Gay G."/>
            <person name="Grimwood J."/>
            <person name="Hoegger P.J."/>
            <person name="Jain P."/>
            <person name="Kilaru S."/>
            <person name="Labbe J."/>
            <person name="Lin Y.C."/>
            <person name="Legue V."/>
            <person name="Le Tacon F."/>
            <person name="Marmeisse R."/>
            <person name="Melayah D."/>
            <person name="Montanini B."/>
            <person name="Muratet M."/>
            <person name="Nehls U."/>
            <person name="Niculita-Hirzel H."/>
            <person name="Oudot-Le Secq M.P."/>
            <person name="Peter M."/>
            <person name="Quesneville H."/>
            <person name="Rajashekar B."/>
            <person name="Reich M."/>
            <person name="Rouhier N."/>
            <person name="Schmutz J."/>
            <person name="Yin T."/>
            <person name="Chalot M."/>
            <person name="Henrissat B."/>
            <person name="Kuees U."/>
            <person name="Lucas S."/>
            <person name="Van de Peer Y."/>
            <person name="Podila G.K."/>
            <person name="Polle A."/>
            <person name="Pukkila P.J."/>
            <person name="Richardson P.M."/>
            <person name="Rouze P."/>
            <person name="Sanders I.R."/>
            <person name="Stajich J.E."/>
            <person name="Tunlid A."/>
            <person name="Tuskan G."/>
            <person name="Grigoriev I.V."/>
        </authorList>
    </citation>
    <scope>NUCLEOTIDE SEQUENCE [LARGE SCALE GENOMIC DNA]</scope>
    <source>
        <strain evidence="3">S238N-H82 / ATCC MYA-4686</strain>
    </source>
</reference>
<dbReference type="InParanoid" id="B0DU82"/>
<accession>B0DU82</accession>
<dbReference type="AlphaFoldDB" id="B0DU82"/>
<keyword evidence="3" id="KW-1185">Reference proteome</keyword>
<dbReference type="EMBL" id="DS547135">
    <property type="protein sequence ID" value="EDR01903.1"/>
    <property type="molecule type" value="Genomic_DNA"/>
</dbReference>
<keyword evidence="1" id="KW-0812">Transmembrane</keyword>
<feature type="transmembrane region" description="Helical" evidence="1">
    <location>
        <begin position="6"/>
        <end position="25"/>
    </location>
</feature>
<dbReference type="KEGG" id="lbc:LACBIDRAFT_310378"/>
<proteinExistence type="predicted"/>
<evidence type="ECO:0000313" key="3">
    <source>
        <dbReference type="Proteomes" id="UP000001194"/>
    </source>
</evidence>
<gene>
    <name evidence="2" type="ORF">LACBIDRAFT_310378</name>
</gene>
<evidence type="ECO:0000256" key="1">
    <source>
        <dbReference type="SAM" id="Phobius"/>
    </source>
</evidence>
<dbReference type="RefSeq" id="XP_001887513.1">
    <property type="nucleotide sequence ID" value="XM_001887478.1"/>
</dbReference>
<protein>
    <submittedName>
        <fullName evidence="2">Predicted protein</fullName>
    </submittedName>
</protein>